<comment type="caution">
    <text evidence="3">The sequence shown here is derived from an EMBL/GenBank/DDBJ whole genome shotgun (WGS) entry which is preliminary data.</text>
</comment>
<evidence type="ECO:0000313" key="3">
    <source>
        <dbReference type="EMBL" id="CAI9601750.1"/>
    </source>
</evidence>
<dbReference type="EMBL" id="CATNWA010017604">
    <property type="protein sequence ID" value="CAI9601750.1"/>
    <property type="molecule type" value="Genomic_DNA"/>
</dbReference>
<feature type="compositionally biased region" description="Basic and acidic residues" evidence="2">
    <location>
        <begin position="349"/>
        <end position="359"/>
    </location>
</feature>
<feature type="compositionally biased region" description="Polar residues" evidence="2">
    <location>
        <begin position="743"/>
        <end position="752"/>
    </location>
</feature>
<proteinExistence type="inferred from homology"/>
<feature type="compositionally biased region" description="Basic and acidic residues" evidence="2">
    <location>
        <begin position="179"/>
        <end position="193"/>
    </location>
</feature>
<feature type="compositionally biased region" description="Polar residues" evidence="2">
    <location>
        <begin position="377"/>
        <end position="389"/>
    </location>
</feature>
<feature type="region of interest" description="Disordered" evidence="2">
    <location>
        <begin position="299"/>
        <end position="394"/>
    </location>
</feature>
<feature type="compositionally biased region" description="Polar residues" evidence="2">
    <location>
        <begin position="207"/>
        <end position="216"/>
    </location>
</feature>
<feature type="region of interest" description="Disordered" evidence="2">
    <location>
        <begin position="649"/>
        <end position="775"/>
    </location>
</feature>
<organism evidence="3 4">
    <name type="scientific">Staurois parvus</name>
    <dbReference type="NCBI Taxonomy" id="386267"/>
    <lineage>
        <taxon>Eukaryota</taxon>
        <taxon>Metazoa</taxon>
        <taxon>Chordata</taxon>
        <taxon>Craniata</taxon>
        <taxon>Vertebrata</taxon>
        <taxon>Euteleostomi</taxon>
        <taxon>Amphibia</taxon>
        <taxon>Batrachia</taxon>
        <taxon>Anura</taxon>
        <taxon>Neobatrachia</taxon>
        <taxon>Ranoidea</taxon>
        <taxon>Ranidae</taxon>
        <taxon>Staurois</taxon>
    </lineage>
</organism>
<feature type="compositionally biased region" description="Polar residues" evidence="2">
    <location>
        <begin position="679"/>
        <end position="694"/>
    </location>
</feature>
<dbReference type="PANTHER" id="PTHR13992">
    <property type="entry name" value="NUCLEAR RECEPTOR CO-REPRESSOR RELATED NCOR"/>
    <property type="match status" value="1"/>
</dbReference>
<dbReference type="InterPro" id="IPR051571">
    <property type="entry name" value="N-CoR_corepressor"/>
</dbReference>
<feature type="non-terminal residue" evidence="3">
    <location>
        <position position="1"/>
    </location>
</feature>
<keyword evidence="4" id="KW-1185">Reference proteome</keyword>
<accession>A0ABN9FXD6</accession>
<feature type="compositionally biased region" description="Low complexity" evidence="2">
    <location>
        <begin position="39"/>
        <end position="48"/>
    </location>
</feature>
<evidence type="ECO:0000313" key="4">
    <source>
        <dbReference type="Proteomes" id="UP001162483"/>
    </source>
</evidence>
<dbReference type="PANTHER" id="PTHR13992:SF21">
    <property type="entry name" value="NUCLEAR RECEPTOR COREPRESSOR 2"/>
    <property type="match status" value="1"/>
</dbReference>
<sequence>IIDLSQVPLPVLIPQSAGSSSATIDRITYISGNPQAFSSRLSSSPLSPATTTHMTKQTSTNSEREREKSVLTTTIEHAPIWRPGTEQSSGRLSTQSHSHQHSPASPRTHENIQQRPSVLHNTGMKNLMTSGESITPSVLRTSSSSSPIRSSAQLSSSSMRSASERESYQSAENAMLQKDIARTREAKIDRSRTENFYNSKLPPAAIEQTSPVTNMESRPHPSAVVNSAHQYNNGQGKSQPHQPLDQTAVPASEQHNRDKTQNKPFSMQEQELRSLGKTTMTAANFIDAIIMRQISCDNGKRERPSLNTNASSDGYPAGYSPDRHDAVSPLSSPRMPHEKQGRVSVQDSDNTRLEHESRHKQVSVKHVSEGHLRQKTDGQQSPCHTSQSGPHMKSQRVVTLAQHISEVITQDYTRHHPQQLHQQVSAPLYYAGCPVLDLRQNPTDTVLQQEVCQTARASPGCSGEKRSPDQNKISALSGSEDGIDPISPPEGMSQPEYTRSSAYPTLYREGEQTEPRMGSKSPGNSTQPPAFFSKLTESTSAMVKSKKQEIIKKLSTANRNEPEYNIGQPGTEIFNMPAITGSGPISCRTQSVQESSGSNIGLEAIIRKALMGKYDEQWEDRSALNTNAFNPLNANTSLPSAISITAADGRNDDMRSLPGSGGKPKISRPNSRKTKSPAPGQSSGERPPSASSVHSEGDCNRKTPLTNRVWEERPSSTGSTPFPFNPLTIRLPNSLVAPPPSTTIPQSNSLTPQRARDEEPKPLLCSQYETLSDSE</sequence>
<evidence type="ECO:0000256" key="2">
    <source>
        <dbReference type="SAM" id="MobiDB-lite"/>
    </source>
</evidence>
<protein>
    <recommendedName>
        <fullName evidence="5">Nuclear receptor corepressor 1</fullName>
    </recommendedName>
</protein>
<name>A0ABN9FXD6_9NEOB</name>
<feature type="compositionally biased region" description="Polar residues" evidence="2">
    <location>
        <begin position="85"/>
        <end position="94"/>
    </location>
</feature>
<feature type="compositionally biased region" description="Polar residues" evidence="2">
    <location>
        <begin position="224"/>
        <end position="245"/>
    </location>
</feature>
<feature type="region of interest" description="Disordered" evidence="2">
    <location>
        <begin position="455"/>
        <end position="531"/>
    </location>
</feature>
<feature type="region of interest" description="Disordered" evidence="2">
    <location>
        <begin position="135"/>
        <end position="267"/>
    </location>
</feature>
<evidence type="ECO:0000256" key="1">
    <source>
        <dbReference type="ARBA" id="ARBA00010097"/>
    </source>
</evidence>
<reference evidence="3" key="1">
    <citation type="submission" date="2023-05" db="EMBL/GenBank/DDBJ databases">
        <authorList>
            <person name="Stuckert A."/>
        </authorList>
    </citation>
    <scope>NUCLEOTIDE SEQUENCE</scope>
</reference>
<dbReference type="Proteomes" id="UP001162483">
    <property type="component" value="Unassembled WGS sequence"/>
</dbReference>
<feature type="compositionally biased region" description="Polar residues" evidence="2">
    <location>
        <begin position="49"/>
        <end position="61"/>
    </location>
</feature>
<comment type="similarity">
    <text evidence="1">Belongs to the N-CoR nuclear receptor corepressors family.</text>
</comment>
<feature type="region of interest" description="Disordered" evidence="2">
    <location>
        <begin position="39"/>
        <end position="114"/>
    </location>
</feature>
<feature type="compositionally biased region" description="Basic and acidic residues" evidence="2">
    <location>
        <begin position="366"/>
        <end position="376"/>
    </location>
</feature>
<evidence type="ECO:0008006" key="5">
    <source>
        <dbReference type="Google" id="ProtNLM"/>
    </source>
</evidence>
<gene>
    <name evidence="3" type="ORF">SPARVUS_LOCUS13020343</name>
</gene>
<feature type="compositionally biased region" description="Low complexity" evidence="2">
    <location>
        <begin position="135"/>
        <end position="161"/>
    </location>
</feature>